<name>A0A7R9MG57_9ACAR</name>
<proteinExistence type="inferred from homology"/>
<dbReference type="PROSITE" id="PS00639">
    <property type="entry name" value="THIOL_PROTEASE_HIS"/>
    <property type="match status" value="1"/>
</dbReference>
<feature type="non-terminal residue" evidence="7">
    <location>
        <position position="1"/>
    </location>
</feature>
<dbReference type="InterPro" id="IPR013201">
    <property type="entry name" value="Prot_inhib_I29"/>
</dbReference>
<keyword evidence="8" id="KW-1185">Reference proteome</keyword>
<dbReference type="CDD" id="cd02248">
    <property type="entry name" value="Peptidase_C1A"/>
    <property type="match status" value="1"/>
</dbReference>
<keyword evidence="2" id="KW-0645">Protease</keyword>
<dbReference type="FunFam" id="3.90.70.10:FF:000006">
    <property type="entry name" value="Cathepsin S"/>
    <property type="match status" value="1"/>
</dbReference>
<evidence type="ECO:0000256" key="4">
    <source>
        <dbReference type="ARBA" id="ARBA00022807"/>
    </source>
</evidence>
<dbReference type="Pfam" id="PF00112">
    <property type="entry name" value="Peptidase_C1"/>
    <property type="match status" value="1"/>
</dbReference>
<sequence length="311" mass="34191">AKYGKAYKDADDELIHYKRYNEQKQAIDAHNQRYAEGLESYDMGVNQYTDMTDKEFANIVNGFNPNPGKNMMNEAVTTFKTTGAPVPDSVDWRTKGVVTKVKDQQSCASCWAFSAIGALEGQHAKVEGKLVELSIQNLVDCMKDEGITGCSSGGWPYLAYQYIIREAQGVDTEASYPTINKDNPKCMFTTKNIGARAHAFGVVMPGDEVALKEAVATIGPLSMCVITPGQFTGYKSGVFDVPTCGTQFEWVNHCMLIVGYGTDEQSGKDYWLVKNSMGTQWGEQGYIKMARNHKNQCGVATVASYPVVNPV</sequence>
<dbReference type="AlphaFoldDB" id="A0A7R9MG57"/>
<dbReference type="Proteomes" id="UP000728032">
    <property type="component" value="Unassembled WGS sequence"/>
</dbReference>
<dbReference type="SMART" id="SM00645">
    <property type="entry name" value="Pept_C1"/>
    <property type="match status" value="1"/>
</dbReference>
<dbReference type="Gene3D" id="3.90.70.10">
    <property type="entry name" value="Cysteine proteinases"/>
    <property type="match status" value="1"/>
</dbReference>
<evidence type="ECO:0000259" key="6">
    <source>
        <dbReference type="SMART" id="SM00848"/>
    </source>
</evidence>
<evidence type="ECO:0000313" key="7">
    <source>
        <dbReference type="EMBL" id="CAD7659565.1"/>
    </source>
</evidence>
<dbReference type="PANTHER" id="PTHR12411">
    <property type="entry name" value="CYSTEINE PROTEASE FAMILY C1-RELATED"/>
    <property type="match status" value="1"/>
</dbReference>
<dbReference type="Pfam" id="PF08246">
    <property type="entry name" value="Inhibitor_I29"/>
    <property type="match status" value="1"/>
</dbReference>
<dbReference type="SMART" id="SM00848">
    <property type="entry name" value="Inhibitor_I29"/>
    <property type="match status" value="1"/>
</dbReference>
<keyword evidence="3" id="KW-0378">Hydrolase</keyword>
<feature type="domain" description="Cathepsin propeptide inhibitor" evidence="6">
    <location>
        <begin position="1"/>
        <end position="56"/>
    </location>
</feature>
<dbReference type="SUPFAM" id="SSF54001">
    <property type="entry name" value="Cysteine proteinases"/>
    <property type="match status" value="1"/>
</dbReference>
<dbReference type="InterPro" id="IPR025660">
    <property type="entry name" value="Pept_his_AS"/>
</dbReference>
<dbReference type="GO" id="GO:0006508">
    <property type="term" value="P:proteolysis"/>
    <property type="evidence" value="ECO:0007669"/>
    <property type="project" value="UniProtKB-KW"/>
</dbReference>
<dbReference type="EMBL" id="CAJPVJ010017732">
    <property type="protein sequence ID" value="CAG2176727.1"/>
    <property type="molecule type" value="Genomic_DNA"/>
</dbReference>
<dbReference type="PRINTS" id="PR00705">
    <property type="entry name" value="PAPAIN"/>
</dbReference>
<evidence type="ECO:0000256" key="2">
    <source>
        <dbReference type="ARBA" id="ARBA00022670"/>
    </source>
</evidence>
<dbReference type="InterPro" id="IPR000668">
    <property type="entry name" value="Peptidase_C1A_C"/>
</dbReference>
<organism evidence="7">
    <name type="scientific">Oppiella nova</name>
    <dbReference type="NCBI Taxonomy" id="334625"/>
    <lineage>
        <taxon>Eukaryota</taxon>
        <taxon>Metazoa</taxon>
        <taxon>Ecdysozoa</taxon>
        <taxon>Arthropoda</taxon>
        <taxon>Chelicerata</taxon>
        <taxon>Arachnida</taxon>
        <taxon>Acari</taxon>
        <taxon>Acariformes</taxon>
        <taxon>Sarcoptiformes</taxon>
        <taxon>Oribatida</taxon>
        <taxon>Brachypylina</taxon>
        <taxon>Oppioidea</taxon>
        <taxon>Oppiidae</taxon>
        <taxon>Oppiella</taxon>
    </lineage>
</organism>
<evidence type="ECO:0000256" key="3">
    <source>
        <dbReference type="ARBA" id="ARBA00022801"/>
    </source>
</evidence>
<comment type="similarity">
    <text evidence="1">Belongs to the peptidase C1 family.</text>
</comment>
<gene>
    <name evidence="7" type="ORF">ONB1V03_LOCUS16160</name>
</gene>
<reference evidence="7" key="1">
    <citation type="submission" date="2020-11" db="EMBL/GenBank/DDBJ databases">
        <authorList>
            <person name="Tran Van P."/>
        </authorList>
    </citation>
    <scope>NUCLEOTIDE SEQUENCE</scope>
</reference>
<evidence type="ECO:0000256" key="1">
    <source>
        <dbReference type="ARBA" id="ARBA00008455"/>
    </source>
</evidence>
<dbReference type="InterPro" id="IPR038765">
    <property type="entry name" value="Papain-like_cys_pep_sf"/>
</dbReference>
<evidence type="ECO:0000259" key="5">
    <source>
        <dbReference type="SMART" id="SM00645"/>
    </source>
</evidence>
<dbReference type="InterPro" id="IPR013128">
    <property type="entry name" value="Peptidase_C1A"/>
</dbReference>
<evidence type="ECO:0000313" key="8">
    <source>
        <dbReference type="Proteomes" id="UP000728032"/>
    </source>
</evidence>
<feature type="domain" description="Peptidase C1A papain C-terminal" evidence="5">
    <location>
        <begin position="86"/>
        <end position="307"/>
    </location>
</feature>
<dbReference type="EMBL" id="OC932557">
    <property type="protein sequence ID" value="CAD7659565.1"/>
    <property type="molecule type" value="Genomic_DNA"/>
</dbReference>
<accession>A0A7R9MG57</accession>
<evidence type="ECO:0008006" key="9">
    <source>
        <dbReference type="Google" id="ProtNLM"/>
    </source>
</evidence>
<dbReference type="InterPro" id="IPR039417">
    <property type="entry name" value="Peptidase_C1A_papain-like"/>
</dbReference>
<keyword evidence="4" id="KW-0788">Thiol protease</keyword>
<protein>
    <recommendedName>
        <fullName evidence="9">Cathepsin L</fullName>
    </recommendedName>
</protein>
<dbReference type="OrthoDB" id="6537703at2759"/>
<dbReference type="GO" id="GO:0008234">
    <property type="term" value="F:cysteine-type peptidase activity"/>
    <property type="evidence" value="ECO:0007669"/>
    <property type="project" value="UniProtKB-KW"/>
</dbReference>